<dbReference type="InterPro" id="IPR046342">
    <property type="entry name" value="CBS_dom_sf"/>
</dbReference>
<sequence>MAIAMIKNNLKQEYFNILKKQEITTYFQPIISLKDGGVLGYEALSRGPANSHFHYPDELFHYAKKVNKVWELDLLCRLKAIEKAKETISDKLLFINIDSDIIKDIKFKKGFTKEFLRHHNIDTNHIIFELTEHTAVSDYKTFNQIIENYRHQGYRIAIDDAGDGYSGLRLMTEIRPNFIKIDMALIRDIDKDMMKKELLKSFQQFSHITNIQVIAEGIETSEELKTLIEIGIPYGQGYYIQRPSEGFVAISPKLMEEIQRLNQQNKKIQRLPTTLTIGMLQRRDSPLQQDDTCDKANNIFSESYNLQGIVVLKEKKVIGLIMRHKFYYQMRKEGNQNNFLLRPLSSIMNHAPLVLDHSINIREASNIAMSREESTVYDYIIVTKGEEYSGVVPIAYLLNAFAQAGVIHEAEVSKNQNLLHLMEKPVYLDA</sequence>
<dbReference type="PROSITE" id="PS50883">
    <property type="entry name" value="EAL"/>
    <property type="match status" value="1"/>
</dbReference>
<dbReference type="Gene3D" id="3.20.20.450">
    <property type="entry name" value="EAL domain"/>
    <property type="match status" value="1"/>
</dbReference>
<reference evidence="2 4" key="1">
    <citation type="submission" date="2016-10" db="EMBL/GenBank/DDBJ databases">
        <title>Complete Genome Sequence of Acetogen Clostridium formicoaceticum ATCC 27076.</title>
        <authorList>
            <person name="Bao T."/>
            <person name="Cheng C."/>
            <person name="Zhao J."/>
            <person name="Yang S.-T."/>
            <person name="Wang J."/>
            <person name="Wang M."/>
        </authorList>
    </citation>
    <scope>NUCLEOTIDE SEQUENCE [LARGE SCALE GENOMIC DNA]</scope>
    <source>
        <strain evidence="2 4">ATCC 27076</strain>
    </source>
</reference>
<dbReference type="GO" id="GO:0071111">
    <property type="term" value="F:cyclic-guanylate-specific phosphodiesterase activity"/>
    <property type="evidence" value="ECO:0007669"/>
    <property type="project" value="InterPro"/>
</dbReference>
<dbReference type="EMBL" id="CP017603">
    <property type="protein sequence ID" value="AOY77475.1"/>
    <property type="molecule type" value="Genomic_DNA"/>
</dbReference>
<proteinExistence type="predicted"/>
<organism evidence="3 5">
    <name type="scientific">Clostridium formicaceticum</name>
    <dbReference type="NCBI Taxonomy" id="1497"/>
    <lineage>
        <taxon>Bacteria</taxon>
        <taxon>Bacillati</taxon>
        <taxon>Bacillota</taxon>
        <taxon>Clostridia</taxon>
        <taxon>Eubacteriales</taxon>
        <taxon>Clostridiaceae</taxon>
        <taxon>Clostridium</taxon>
    </lineage>
</organism>
<evidence type="ECO:0000259" key="1">
    <source>
        <dbReference type="PROSITE" id="PS50883"/>
    </source>
</evidence>
<dbReference type="SUPFAM" id="SSF54631">
    <property type="entry name" value="CBS-domain pair"/>
    <property type="match status" value="1"/>
</dbReference>
<feature type="domain" description="EAL" evidence="1">
    <location>
        <begin position="7"/>
        <end position="257"/>
    </location>
</feature>
<evidence type="ECO:0000313" key="4">
    <source>
        <dbReference type="Proteomes" id="UP000177894"/>
    </source>
</evidence>
<dbReference type="SUPFAM" id="SSF141868">
    <property type="entry name" value="EAL domain-like"/>
    <property type="match status" value="1"/>
</dbReference>
<dbReference type="InterPro" id="IPR050706">
    <property type="entry name" value="Cyclic-di-GMP_PDE-like"/>
</dbReference>
<dbReference type="PANTHER" id="PTHR33121">
    <property type="entry name" value="CYCLIC DI-GMP PHOSPHODIESTERASE PDEF"/>
    <property type="match status" value="1"/>
</dbReference>
<dbReference type="SMART" id="SM00052">
    <property type="entry name" value="EAL"/>
    <property type="match status" value="1"/>
</dbReference>
<accession>A0AAC9RMK5</accession>
<dbReference type="Pfam" id="PF00563">
    <property type="entry name" value="EAL"/>
    <property type="match status" value="1"/>
</dbReference>
<dbReference type="InterPro" id="IPR001633">
    <property type="entry name" value="EAL_dom"/>
</dbReference>
<dbReference type="CDD" id="cd01948">
    <property type="entry name" value="EAL"/>
    <property type="match status" value="1"/>
</dbReference>
<dbReference type="RefSeq" id="WP_070971020.1">
    <property type="nucleotide sequence ID" value="NZ_CP017603.1"/>
</dbReference>
<keyword evidence="4" id="KW-1185">Reference proteome</keyword>
<dbReference type="Proteomes" id="UP000192478">
    <property type="component" value="Chromosome"/>
</dbReference>
<dbReference type="Proteomes" id="UP000177894">
    <property type="component" value="Chromosome"/>
</dbReference>
<gene>
    <name evidence="3" type="primary">cph2_1</name>
    <name evidence="2" type="ORF">BJL90_17410</name>
    <name evidence="3" type="ORF">CLFO_24390</name>
</gene>
<reference evidence="3 5" key="2">
    <citation type="submission" date="2017-03" db="EMBL/GenBank/DDBJ databases">
        <title>Complete sequence of Clostridium formicaceticum DSM 92.</title>
        <authorList>
            <person name="Poehlein A."/>
            <person name="Karl M."/>
            <person name="Bengelsdorf F.R."/>
            <person name="Duerre P."/>
            <person name="Daniel R."/>
        </authorList>
    </citation>
    <scope>NUCLEOTIDE SEQUENCE [LARGE SCALE GENOMIC DNA]</scope>
    <source>
        <strain evidence="3 5">DSM 92</strain>
    </source>
</reference>
<dbReference type="EMBL" id="CP020559">
    <property type="protein sequence ID" value="ARE88038.1"/>
    <property type="molecule type" value="Genomic_DNA"/>
</dbReference>
<protein>
    <submittedName>
        <fullName evidence="3">Phytochrome-like protein cph2</fullName>
    </submittedName>
</protein>
<evidence type="ECO:0000313" key="5">
    <source>
        <dbReference type="Proteomes" id="UP000192478"/>
    </source>
</evidence>
<dbReference type="InterPro" id="IPR035919">
    <property type="entry name" value="EAL_sf"/>
</dbReference>
<evidence type="ECO:0000313" key="3">
    <source>
        <dbReference type="EMBL" id="ARE88038.1"/>
    </source>
</evidence>
<dbReference type="AlphaFoldDB" id="A0AAC9RMK5"/>
<name>A0AAC9RMK5_9CLOT</name>
<evidence type="ECO:0000313" key="2">
    <source>
        <dbReference type="EMBL" id="AOY77475.1"/>
    </source>
</evidence>
<dbReference type="KEGG" id="cfm:BJL90_17410"/>
<dbReference type="PANTHER" id="PTHR33121:SF76">
    <property type="entry name" value="SIGNALING PROTEIN"/>
    <property type="match status" value="1"/>
</dbReference>